<name>A0A6C0P370_9BACL</name>
<reference evidence="1 2" key="1">
    <citation type="submission" date="2020-02" db="EMBL/GenBank/DDBJ databases">
        <title>Paenibacillus sp. nov., isolated from rhizosphere soil of tomato.</title>
        <authorList>
            <person name="Weon H.-Y."/>
            <person name="Lee S.A."/>
        </authorList>
    </citation>
    <scope>NUCLEOTIDE SEQUENCE [LARGE SCALE GENOMIC DNA]</scope>
    <source>
        <strain evidence="1 2">14171R-81</strain>
    </source>
</reference>
<dbReference type="KEGG" id="prz:GZH47_20755"/>
<dbReference type="EMBL" id="CP048286">
    <property type="protein sequence ID" value="QHW32984.1"/>
    <property type="molecule type" value="Genomic_DNA"/>
</dbReference>
<organism evidence="1 2">
    <name type="scientific">Paenibacillus rhizovicinus</name>
    <dbReference type="NCBI Taxonomy" id="2704463"/>
    <lineage>
        <taxon>Bacteria</taxon>
        <taxon>Bacillati</taxon>
        <taxon>Bacillota</taxon>
        <taxon>Bacilli</taxon>
        <taxon>Bacillales</taxon>
        <taxon>Paenibacillaceae</taxon>
        <taxon>Paenibacillus</taxon>
    </lineage>
</organism>
<accession>A0A6C0P370</accession>
<dbReference type="AlphaFoldDB" id="A0A6C0P370"/>
<evidence type="ECO:0000313" key="2">
    <source>
        <dbReference type="Proteomes" id="UP000479114"/>
    </source>
</evidence>
<gene>
    <name evidence="1" type="ORF">GZH47_20755</name>
</gene>
<sequence>MKRRNAVLAILLLVVAVAYFAFHQTGYAFTEKEALRSAGVYNGLTKAYEQPFGSDVIVMMSNGSQSRVQIVHNKFGFLHKPGTSVEMAALDGQSSVRYAWFSTGASGKDGKREIVFAAESSDAAIRKVIISNDRLNAPKDSAEVKKNASVYVELDVAKQYGIVVEELEAQEIGSFVVRGADADGRIVTGT</sequence>
<dbReference type="Proteomes" id="UP000479114">
    <property type="component" value="Chromosome"/>
</dbReference>
<protein>
    <submittedName>
        <fullName evidence="1">Uncharacterized protein</fullName>
    </submittedName>
</protein>
<keyword evidence="2" id="KW-1185">Reference proteome</keyword>
<proteinExistence type="predicted"/>
<dbReference type="RefSeq" id="WP_162642827.1">
    <property type="nucleotide sequence ID" value="NZ_CP048286.1"/>
</dbReference>
<evidence type="ECO:0000313" key="1">
    <source>
        <dbReference type="EMBL" id="QHW32984.1"/>
    </source>
</evidence>